<reference evidence="4 5" key="1">
    <citation type="journal article" date="2003" name="Nature">
        <title>Genome divergence in two Prochlorococcus ecotypes reflects oceanic niche differentiation.</title>
        <authorList>
            <person name="Rocap G."/>
            <person name="Larimer F.W."/>
            <person name="Lamerdin J.E."/>
            <person name="Malfatti S."/>
            <person name="Chain P."/>
            <person name="Ahlgren N.A."/>
            <person name="Arellano A."/>
            <person name="Coleman M."/>
            <person name="Hauser L."/>
            <person name="Hess W.R."/>
            <person name="Johnson Z.I."/>
            <person name="Land M.L."/>
            <person name="Lindell D."/>
            <person name="Post A.F."/>
            <person name="Regala W."/>
            <person name="Shah M."/>
            <person name="Shaw S.L."/>
            <person name="Steglich C."/>
            <person name="Sullivan M.B."/>
            <person name="Ting C.S."/>
            <person name="Tolonen A."/>
            <person name="Webb E.A."/>
            <person name="Zinser E.R."/>
            <person name="Chisholm S.W."/>
        </authorList>
    </citation>
    <scope>NUCLEOTIDE SEQUENCE [LARGE SCALE GENOMIC DNA]</scope>
    <source>
        <strain evidence="5">MIT 9313</strain>
    </source>
</reference>
<comment type="catalytic activity">
    <reaction evidence="1">
        <text>ATP + protein L-histidine = ADP + protein N-phospho-L-histidine.</text>
        <dbReference type="EC" id="2.7.13.3"/>
    </reaction>
</comment>
<feature type="compositionally biased region" description="Basic and acidic residues" evidence="3">
    <location>
        <begin position="222"/>
        <end position="233"/>
    </location>
</feature>
<evidence type="ECO:0000256" key="1">
    <source>
        <dbReference type="ARBA" id="ARBA00000085"/>
    </source>
</evidence>
<dbReference type="AlphaFoldDB" id="Q7V565"/>
<dbReference type="eggNOG" id="COG2205">
    <property type="taxonomic scope" value="Bacteria"/>
</dbReference>
<protein>
    <recommendedName>
        <fullName evidence="2">histidine kinase</fullName>
        <ecNumber evidence="2">2.7.13.3</ecNumber>
    </recommendedName>
</protein>
<dbReference type="CDD" id="cd00082">
    <property type="entry name" value="HisKA"/>
    <property type="match status" value="1"/>
</dbReference>
<dbReference type="EC" id="2.7.13.3" evidence="2"/>
<dbReference type="EMBL" id="BX548175">
    <property type="protein sequence ID" value="CAE21884.1"/>
    <property type="molecule type" value="Genomic_DNA"/>
</dbReference>
<gene>
    <name evidence="4" type="ordered locus">PMT_1709</name>
</gene>
<sequence>MSDSISLITIQQRLAEGVTPGRVDEATVRRLWWAALDTLQDDILLPMDPEKGLWLAAPLPALYEPRLLERLKGWVWAPDELETLHSPQGGLLPPSRVRSSINERSNSAVGGYQRLPLRQNDGHEPLLLIITPDVQIALALHGKPAERHLLMRSDPETLSDLLKMLDLRLNSEDPGHAIELRQALANLGPLQSNPELEKIFWPRLAERLAGMAPSLTMQPIPERSHPAKSRGETNQETSAELILLEALTHEVRTPLATIRTLIHSLLRRSDLPGVVVNRLKQIDAECTEQIDRFGLIFHAAELQRQPPEASMLAHTDLGAMLIMLHPAWRQQLERRGVGLQIDITPDLPEVLSDPRRLEPMLGGLIDRTSRGLPAGGSLSLTLRPAGPRLKLQILSQIPNHEDQGASSRDQKAALGPVLSWDPKTGSLQLSQAATQRMLASLGGWLTQRRDKGLTVFFPIAEEKL</sequence>
<dbReference type="HOGENOM" id="CLU_040649_0_0_3"/>
<name>Q7V565_PROMM</name>
<keyword evidence="5" id="KW-1185">Reference proteome</keyword>
<evidence type="ECO:0000256" key="2">
    <source>
        <dbReference type="ARBA" id="ARBA00012438"/>
    </source>
</evidence>
<organism evidence="4 5">
    <name type="scientific">Prochlorococcus marinus (strain MIT 9313)</name>
    <dbReference type="NCBI Taxonomy" id="74547"/>
    <lineage>
        <taxon>Bacteria</taxon>
        <taxon>Bacillati</taxon>
        <taxon>Cyanobacteriota</taxon>
        <taxon>Cyanophyceae</taxon>
        <taxon>Synechococcales</taxon>
        <taxon>Prochlorococcaceae</taxon>
        <taxon>Prochlorococcus</taxon>
    </lineage>
</organism>
<accession>Q7V565</accession>
<dbReference type="KEGG" id="pmt:PMT_1709"/>
<dbReference type="InterPro" id="IPR003661">
    <property type="entry name" value="HisK_dim/P_dom"/>
</dbReference>
<feature type="region of interest" description="Disordered" evidence="3">
    <location>
        <begin position="216"/>
        <end position="235"/>
    </location>
</feature>
<dbReference type="InterPro" id="IPR036097">
    <property type="entry name" value="HisK_dim/P_sf"/>
</dbReference>
<dbReference type="OrthoDB" id="537027at2"/>
<proteinExistence type="predicted"/>
<evidence type="ECO:0000313" key="5">
    <source>
        <dbReference type="Proteomes" id="UP000001423"/>
    </source>
</evidence>
<evidence type="ECO:0000256" key="3">
    <source>
        <dbReference type="SAM" id="MobiDB-lite"/>
    </source>
</evidence>
<dbReference type="InterPro" id="IPR036890">
    <property type="entry name" value="HATPase_C_sf"/>
</dbReference>
<dbReference type="Gene3D" id="3.30.565.10">
    <property type="entry name" value="Histidine kinase-like ATPase, C-terminal domain"/>
    <property type="match status" value="1"/>
</dbReference>
<dbReference type="RefSeq" id="WP_011131076.1">
    <property type="nucleotide sequence ID" value="NC_005071.1"/>
</dbReference>
<dbReference type="SUPFAM" id="SSF47384">
    <property type="entry name" value="Homodimeric domain of signal transducing histidine kinase"/>
    <property type="match status" value="1"/>
</dbReference>
<dbReference type="GO" id="GO:0000155">
    <property type="term" value="F:phosphorelay sensor kinase activity"/>
    <property type="evidence" value="ECO:0007669"/>
    <property type="project" value="InterPro"/>
</dbReference>
<dbReference type="Proteomes" id="UP000001423">
    <property type="component" value="Chromosome"/>
</dbReference>
<keyword evidence="4" id="KW-0808">Transferase</keyword>
<evidence type="ECO:0000313" key="4">
    <source>
        <dbReference type="EMBL" id="CAE21884.1"/>
    </source>
</evidence>